<evidence type="ECO:0000259" key="5">
    <source>
        <dbReference type="Pfam" id="PF17187"/>
    </source>
</evidence>
<dbReference type="Pfam" id="PF17187">
    <property type="entry name" value="Svf1_C"/>
    <property type="match status" value="1"/>
</dbReference>
<dbReference type="PANTHER" id="PTHR47107">
    <property type="entry name" value="SVF1-LIKE PROTEIN YDR222W-RELATED"/>
    <property type="match status" value="1"/>
</dbReference>
<accession>A0A6A6YHQ7</accession>
<gene>
    <name evidence="6 8" type="ORF">BDZ99DRAFT_464247</name>
</gene>
<proteinExistence type="inferred from homology"/>
<dbReference type="GO" id="GO:0005737">
    <property type="term" value="C:cytoplasm"/>
    <property type="evidence" value="ECO:0007669"/>
    <property type="project" value="UniProtKB-SubCell"/>
</dbReference>
<dbReference type="SUPFAM" id="SSF159245">
    <property type="entry name" value="AttH-like"/>
    <property type="match status" value="1"/>
</dbReference>
<evidence type="ECO:0000256" key="3">
    <source>
        <dbReference type="ARBA" id="ARBA00022490"/>
    </source>
</evidence>
<dbReference type="AlphaFoldDB" id="A0A6A6YHQ7"/>
<dbReference type="PANTHER" id="PTHR47107:SF1">
    <property type="entry name" value="CERAMIDE-BINDING PROTEIN SVF1-RELATED"/>
    <property type="match status" value="1"/>
</dbReference>
<evidence type="ECO:0000256" key="1">
    <source>
        <dbReference type="ARBA" id="ARBA00004496"/>
    </source>
</evidence>
<evidence type="ECO:0000313" key="7">
    <source>
        <dbReference type="Proteomes" id="UP000504636"/>
    </source>
</evidence>
<comment type="similarity">
    <text evidence="2">Belongs to the SVF1 family.</text>
</comment>
<comment type="subcellular location">
    <subcellularLocation>
        <location evidence="1">Cytoplasm</location>
    </subcellularLocation>
</comment>
<dbReference type="InterPro" id="IPR013931">
    <property type="entry name" value="Svf1-like_N"/>
</dbReference>
<evidence type="ECO:0000259" key="4">
    <source>
        <dbReference type="Pfam" id="PF08622"/>
    </source>
</evidence>
<dbReference type="GeneID" id="54461158"/>
<evidence type="ECO:0000313" key="6">
    <source>
        <dbReference type="EMBL" id="KAF2808362.1"/>
    </source>
</evidence>
<keyword evidence="7" id="KW-1185">Reference proteome</keyword>
<protein>
    <submittedName>
        <fullName evidence="6 8">Oxidative stress survival, Svf1-like protein</fullName>
    </submittedName>
</protein>
<organism evidence="6">
    <name type="scientific">Mytilinidion resinicola</name>
    <dbReference type="NCBI Taxonomy" id="574789"/>
    <lineage>
        <taxon>Eukaryota</taxon>
        <taxon>Fungi</taxon>
        <taxon>Dikarya</taxon>
        <taxon>Ascomycota</taxon>
        <taxon>Pezizomycotina</taxon>
        <taxon>Dothideomycetes</taxon>
        <taxon>Pleosporomycetidae</taxon>
        <taxon>Mytilinidiales</taxon>
        <taxon>Mytilinidiaceae</taxon>
        <taxon>Mytilinidion</taxon>
    </lineage>
</organism>
<sequence length="377" mass="41428">MFNWAKQQLANVAGTQEPIYGPAAVQSVNEQQTEHGFTELTKNDLRWAAMESTCVETQTFYLTADNGYVGWVQIIYNNIAGLRTTCQFNTKIYYPDGTTPNLWSSDPLSNIDFDDDKFSFFADGCSMELSEDGSFYTIKSATNEASLVNLKVIRTAPGFVAGKNGTTTYGTDPKEPWGSMRHAFWPRCHVEGSIITKAGEVDFTGKGFYSFALQGMKPHHAAARWNFANFQGPTYSAVMMEFITPPSYGETIVRVGGIVKDGKIITAGNMGICTHTAVAQDSENDWPEPTSAKYHWEGKTPEGQAVVADIEGALGKRLDRVDVMAEVPGFVKNIVAAAAGTRPYIYQYAPKLELTLKVGDEVIHEKGACYTEATFIS</sequence>
<dbReference type="OrthoDB" id="2590239at2759"/>
<feature type="domain" description="Svf1-like N-terminal" evidence="4">
    <location>
        <begin position="55"/>
        <end position="214"/>
    </location>
</feature>
<dbReference type="RefSeq" id="XP_033575326.1">
    <property type="nucleotide sequence ID" value="XM_033720265.1"/>
</dbReference>
<dbReference type="Proteomes" id="UP000504636">
    <property type="component" value="Unplaced"/>
</dbReference>
<feature type="domain" description="Svf1-like C-terminal" evidence="5">
    <location>
        <begin position="216"/>
        <end position="377"/>
    </location>
</feature>
<dbReference type="Pfam" id="PF08622">
    <property type="entry name" value="Svf1"/>
    <property type="match status" value="1"/>
</dbReference>
<dbReference type="InterPro" id="IPR033394">
    <property type="entry name" value="Svf1-like_C"/>
</dbReference>
<dbReference type="InterPro" id="IPR051385">
    <property type="entry name" value="Ceramide-binding_SVF1"/>
</dbReference>
<evidence type="ECO:0000313" key="8">
    <source>
        <dbReference type="RefSeq" id="XP_033575326.1"/>
    </source>
</evidence>
<keyword evidence="3" id="KW-0963">Cytoplasm</keyword>
<dbReference type="GO" id="GO:0006979">
    <property type="term" value="P:response to oxidative stress"/>
    <property type="evidence" value="ECO:0007669"/>
    <property type="project" value="InterPro"/>
</dbReference>
<dbReference type="EMBL" id="MU003703">
    <property type="protein sequence ID" value="KAF2808362.1"/>
    <property type="molecule type" value="Genomic_DNA"/>
</dbReference>
<reference evidence="8" key="2">
    <citation type="submission" date="2020-04" db="EMBL/GenBank/DDBJ databases">
        <authorList>
            <consortium name="NCBI Genome Project"/>
        </authorList>
    </citation>
    <scope>NUCLEOTIDE SEQUENCE</scope>
    <source>
        <strain evidence="8">CBS 304.34</strain>
    </source>
</reference>
<name>A0A6A6YHQ7_9PEZI</name>
<evidence type="ECO:0000256" key="2">
    <source>
        <dbReference type="ARBA" id="ARBA00009069"/>
    </source>
</evidence>
<reference evidence="8" key="3">
    <citation type="submission" date="2025-04" db="UniProtKB">
        <authorList>
            <consortium name="RefSeq"/>
        </authorList>
    </citation>
    <scope>IDENTIFICATION</scope>
    <source>
        <strain evidence="8">CBS 304.34</strain>
    </source>
</reference>
<reference evidence="6 8" key="1">
    <citation type="journal article" date="2020" name="Stud. Mycol.">
        <title>101 Dothideomycetes genomes: a test case for predicting lifestyles and emergence of pathogens.</title>
        <authorList>
            <person name="Haridas S."/>
            <person name="Albert R."/>
            <person name="Binder M."/>
            <person name="Bloem J."/>
            <person name="Labutti K."/>
            <person name="Salamov A."/>
            <person name="Andreopoulos B."/>
            <person name="Baker S."/>
            <person name="Barry K."/>
            <person name="Bills G."/>
            <person name="Bluhm B."/>
            <person name="Cannon C."/>
            <person name="Castanera R."/>
            <person name="Culley D."/>
            <person name="Daum C."/>
            <person name="Ezra D."/>
            <person name="Gonzalez J."/>
            <person name="Henrissat B."/>
            <person name="Kuo A."/>
            <person name="Liang C."/>
            <person name="Lipzen A."/>
            <person name="Lutzoni F."/>
            <person name="Magnuson J."/>
            <person name="Mondo S."/>
            <person name="Nolan M."/>
            <person name="Ohm R."/>
            <person name="Pangilinan J."/>
            <person name="Park H.-J."/>
            <person name="Ramirez L."/>
            <person name="Alfaro M."/>
            <person name="Sun H."/>
            <person name="Tritt A."/>
            <person name="Yoshinaga Y."/>
            <person name="Zwiers L.-H."/>
            <person name="Turgeon B."/>
            <person name="Goodwin S."/>
            <person name="Spatafora J."/>
            <person name="Crous P."/>
            <person name="Grigoriev I."/>
        </authorList>
    </citation>
    <scope>NUCLEOTIDE SEQUENCE</scope>
    <source>
        <strain evidence="6 8">CBS 304.34</strain>
    </source>
</reference>